<dbReference type="EMBL" id="BMZB01000001">
    <property type="protein sequence ID" value="GGZ28779.1"/>
    <property type="molecule type" value="Genomic_DNA"/>
</dbReference>
<dbReference type="InterPro" id="IPR000489">
    <property type="entry name" value="Pterin-binding_dom"/>
</dbReference>
<gene>
    <name evidence="14" type="ORF">GCM10011273_13310</name>
</gene>
<dbReference type="GO" id="GO:0046656">
    <property type="term" value="P:folic acid biosynthetic process"/>
    <property type="evidence" value="ECO:0007669"/>
    <property type="project" value="UniProtKB-KW"/>
</dbReference>
<dbReference type="PROSITE" id="PS00793">
    <property type="entry name" value="DHPS_2"/>
    <property type="match status" value="1"/>
</dbReference>
<evidence type="ECO:0000259" key="13">
    <source>
        <dbReference type="PROSITE" id="PS50972"/>
    </source>
</evidence>
<dbReference type="PROSITE" id="PS00792">
    <property type="entry name" value="DHPS_1"/>
    <property type="match status" value="1"/>
</dbReference>
<evidence type="ECO:0000256" key="3">
    <source>
        <dbReference type="ARBA" id="ARBA00004763"/>
    </source>
</evidence>
<comment type="pathway">
    <text evidence="3 12">Cofactor biosynthesis; tetrahydrofolate biosynthesis; 7,8-dihydrofolate from 2-amino-4-hydroxy-6-hydroxymethyl-7,8-dihydropteridine diphosphate and 4-aminobenzoate: step 1/2.</text>
</comment>
<dbReference type="GO" id="GO:0046872">
    <property type="term" value="F:metal ion binding"/>
    <property type="evidence" value="ECO:0007669"/>
    <property type="project" value="UniProtKB-KW"/>
</dbReference>
<evidence type="ECO:0000256" key="11">
    <source>
        <dbReference type="ARBA" id="ARBA00030193"/>
    </source>
</evidence>
<dbReference type="GO" id="GO:0004156">
    <property type="term" value="F:dihydropteroate synthase activity"/>
    <property type="evidence" value="ECO:0007669"/>
    <property type="project" value="UniProtKB-EC"/>
</dbReference>
<organism evidence="14 15">
    <name type="scientific">Asticcacaulis endophyticus</name>
    <dbReference type="NCBI Taxonomy" id="1395890"/>
    <lineage>
        <taxon>Bacteria</taxon>
        <taxon>Pseudomonadati</taxon>
        <taxon>Pseudomonadota</taxon>
        <taxon>Alphaproteobacteria</taxon>
        <taxon>Caulobacterales</taxon>
        <taxon>Caulobacteraceae</taxon>
        <taxon>Asticcacaulis</taxon>
    </lineage>
</organism>
<accession>A0A918UR83</accession>
<dbReference type="Proteomes" id="UP000662572">
    <property type="component" value="Unassembled WGS sequence"/>
</dbReference>
<dbReference type="Gene3D" id="3.20.20.20">
    <property type="entry name" value="Dihydropteroate synthase-like"/>
    <property type="match status" value="1"/>
</dbReference>
<evidence type="ECO:0000256" key="5">
    <source>
        <dbReference type="ARBA" id="ARBA00012458"/>
    </source>
</evidence>
<keyword evidence="10 12" id="KW-0289">Folate biosynthesis</keyword>
<evidence type="ECO:0000256" key="6">
    <source>
        <dbReference type="ARBA" id="ARBA00016919"/>
    </source>
</evidence>
<evidence type="ECO:0000313" key="15">
    <source>
        <dbReference type="Proteomes" id="UP000662572"/>
    </source>
</evidence>
<evidence type="ECO:0000256" key="10">
    <source>
        <dbReference type="ARBA" id="ARBA00022909"/>
    </source>
</evidence>
<reference evidence="14" key="2">
    <citation type="submission" date="2020-09" db="EMBL/GenBank/DDBJ databases">
        <authorList>
            <person name="Sun Q."/>
            <person name="Kim S."/>
        </authorList>
    </citation>
    <scope>NUCLEOTIDE SEQUENCE</scope>
    <source>
        <strain evidence="14">KCTC 32296</strain>
    </source>
</reference>
<dbReference type="RefSeq" id="WP_229807588.1">
    <property type="nucleotide sequence ID" value="NZ_BMZB01000001.1"/>
</dbReference>
<keyword evidence="8 12" id="KW-0479">Metal-binding</keyword>
<dbReference type="GO" id="GO:0005829">
    <property type="term" value="C:cytosol"/>
    <property type="evidence" value="ECO:0007669"/>
    <property type="project" value="TreeGrafter"/>
</dbReference>
<feature type="domain" description="Pterin-binding" evidence="13">
    <location>
        <begin position="12"/>
        <end position="270"/>
    </location>
</feature>
<comment type="function">
    <text evidence="12">Catalyzes the condensation of para-aminobenzoate (pABA) with 6-hydroxymethyl-7,8-dihydropterin diphosphate (DHPt-PP) to form 7,8-dihydropteroate (H2Pte), the immediate precursor of folate derivatives.</text>
</comment>
<dbReference type="Pfam" id="PF00809">
    <property type="entry name" value="Pterin_bind"/>
    <property type="match status" value="1"/>
</dbReference>
<dbReference type="EC" id="2.5.1.15" evidence="5 12"/>
<proteinExistence type="inferred from homology"/>
<dbReference type="NCBIfam" id="TIGR01496">
    <property type="entry name" value="DHPS"/>
    <property type="match status" value="1"/>
</dbReference>
<evidence type="ECO:0000256" key="7">
    <source>
        <dbReference type="ARBA" id="ARBA00022679"/>
    </source>
</evidence>
<reference evidence="14" key="1">
    <citation type="journal article" date="2014" name="Int. J. Syst. Evol. Microbiol.">
        <title>Complete genome sequence of Corynebacterium casei LMG S-19264T (=DSM 44701T), isolated from a smear-ripened cheese.</title>
        <authorList>
            <consortium name="US DOE Joint Genome Institute (JGI-PGF)"/>
            <person name="Walter F."/>
            <person name="Albersmeier A."/>
            <person name="Kalinowski J."/>
            <person name="Ruckert C."/>
        </authorList>
    </citation>
    <scope>NUCLEOTIDE SEQUENCE</scope>
    <source>
        <strain evidence="14">KCTC 32296</strain>
    </source>
</reference>
<dbReference type="InterPro" id="IPR006390">
    <property type="entry name" value="DHP_synth_dom"/>
</dbReference>
<evidence type="ECO:0000256" key="12">
    <source>
        <dbReference type="RuleBase" id="RU361205"/>
    </source>
</evidence>
<keyword evidence="7 12" id="KW-0808">Transferase</keyword>
<dbReference type="AlphaFoldDB" id="A0A918UR83"/>
<keyword evidence="15" id="KW-1185">Reference proteome</keyword>
<dbReference type="PANTHER" id="PTHR20941">
    <property type="entry name" value="FOLATE SYNTHESIS PROTEINS"/>
    <property type="match status" value="1"/>
</dbReference>
<evidence type="ECO:0000256" key="2">
    <source>
        <dbReference type="ARBA" id="ARBA00001946"/>
    </source>
</evidence>
<protein>
    <recommendedName>
        <fullName evidence="6 12">Dihydropteroate synthase</fullName>
        <shortName evidence="12">DHPS</shortName>
        <ecNumber evidence="5 12">2.5.1.15</ecNumber>
    </recommendedName>
    <alternativeName>
        <fullName evidence="11 12">Dihydropteroate pyrophosphorylase</fullName>
    </alternativeName>
</protein>
<comment type="similarity">
    <text evidence="4 12">Belongs to the DHPS family.</text>
</comment>
<dbReference type="PANTHER" id="PTHR20941:SF1">
    <property type="entry name" value="FOLIC ACID SYNTHESIS PROTEIN FOL1"/>
    <property type="match status" value="1"/>
</dbReference>
<evidence type="ECO:0000256" key="4">
    <source>
        <dbReference type="ARBA" id="ARBA00009503"/>
    </source>
</evidence>
<dbReference type="SUPFAM" id="SSF51717">
    <property type="entry name" value="Dihydropteroate synthetase-like"/>
    <property type="match status" value="1"/>
</dbReference>
<comment type="catalytic activity">
    <reaction evidence="1">
        <text>(7,8-dihydropterin-6-yl)methyl diphosphate + 4-aminobenzoate = 7,8-dihydropteroate + diphosphate</text>
        <dbReference type="Rhea" id="RHEA:19949"/>
        <dbReference type="ChEBI" id="CHEBI:17836"/>
        <dbReference type="ChEBI" id="CHEBI:17839"/>
        <dbReference type="ChEBI" id="CHEBI:33019"/>
        <dbReference type="ChEBI" id="CHEBI:72950"/>
        <dbReference type="EC" id="2.5.1.15"/>
    </reaction>
</comment>
<dbReference type="PROSITE" id="PS50972">
    <property type="entry name" value="PTERIN_BINDING"/>
    <property type="match status" value="1"/>
</dbReference>
<keyword evidence="9 12" id="KW-0460">Magnesium</keyword>
<dbReference type="CDD" id="cd00739">
    <property type="entry name" value="DHPS"/>
    <property type="match status" value="1"/>
</dbReference>
<comment type="caution">
    <text evidence="14">The sequence shown here is derived from an EMBL/GenBank/DDBJ whole genome shotgun (WGS) entry which is preliminary data.</text>
</comment>
<dbReference type="InterPro" id="IPR011005">
    <property type="entry name" value="Dihydropteroate_synth-like_sf"/>
</dbReference>
<dbReference type="FunFam" id="3.20.20.20:FF:000006">
    <property type="entry name" value="Dihydropteroate synthase"/>
    <property type="match status" value="1"/>
</dbReference>
<evidence type="ECO:0000256" key="1">
    <source>
        <dbReference type="ARBA" id="ARBA00000012"/>
    </source>
</evidence>
<name>A0A918UR83_9CAUL</name>
<dbReference type="GO" id="GO:0046654">
    <property type="term" value="P:tetrahydrofolate biosynthetic process"/>
    <property type="evidence" value="ECO:0007669"/>
    <property type="project" value="TreeGrafter"/>
</dbReference>
<evidence type="ECO:0000256" key="8">
    <source>
        <dbReference type="ARBA" id="ARBA00022723"/>
    </source>
</evidence>
<evidence type="ECO:0000313" key="14">
    <source>
        <dbReference type="EMBL" id="GGZ28779.1"/>
    </source>
</evidence>
<comment type="cofactor">
    <cofactor evidence="2 12">
        <name>Mg(2+)</name>
        <dbReference type="ChEBI" id="CHEBI:18420"/>
    </cofactor>
</comment>
<evidence type="ECO:0000256" key="9">
    <source>
        <dbReference type="ARBA" id="ARBA00022842"/>
    </source>
</evidence>
<sequence length="276" mass="29443">MALAELRIRNGPLIMGVVNVTPDSFSDGGRFFLHASAIEQAKSLIEAGADVLDIGGESTRPGAVPVSAADEIARVVPVIEGLRRDWNGPISIDTFKAQVARAAVAAGANIWNDIRALEGEGSLEAAADLNCDIILMHMKGDPQTMQSEPRYDDVVAEVEAYLLARAEGAMAAGVARERIWLDPGIGFGKTLDHNLSLIRATGRLAAHGFPLLMAASRKRFIAALEEREGAGPSTADERIGGTIAVHLKAIELGARMVRVHDVQAMKQALRIWGALR</sequence>
<dbReference type="InterPro" id="IPR045031">
    <property type="entry name" value="DHP_synth-like"/>
</dbReference>